<name>A0ABT8A1H0_9PROT</name>
<keyword evidence="1" id="KW-0812">Transmembrane</keyword>
<evidence type="ECO:0000313" key="3">
    <source>
        <dbReference type="Proteomes" id="UP001529369"/>
    </source>
</evidence>
<reference evidence="3" key="1">
    <citation type="journal article" date="2019" name="Int. J. Syst. Evol. Microbiol.">
        <title>The Global Catalogue of Microorganisms (GCM) 10K type strain sequencing project: providing services to taxonomists for standard genome sequencing and annotation.</title>
        <authorList>
            <consortium name="The Broad Institute Genomics Platform"/>
            <consortium name="The Broad Institute Genome Sequencing Center for Infectious Disease"/>
            <person name="Wu L."/>
            <person name="Ma J."/>
        </authorList>
    </citation>
    <scope>NUCLEOTIDE SEQUENCE [LARGE SCALE GENOMIC DNA]</scope>
    <source>
        <strain evidence="3">CECT 7131</strain>
    </source>
</reference>
<dbReference type="RefSeq" id="WP_290315201.1">
    <property type="nucleotide sequence ID" value="NZ_JAUFPN010000033.1"/>
</dbReference>
<organism evidence="2 3">
    <name type="scientific">Paeniroseomonas aquatica</name>
    <dbReference type="NCBI Taxonomy" id="373043"/>
    <lineage>
        <taxon>Bacteria</taxon>
        <taxon>Pseudomonadati</taxon>
        <taxon>Pseudomonadota</taxon>
        <taxon>Alphaproteobacteria</taxon>
        <taxon>Acetobacterales</taxon>
        <taxon>Acetobacteraceae</taxon>
        <taxon>Paeniroseomonas</taxon>
    </lineage>
</organism>
<keyword evidence="1" id="KW-1133">Transmembrane helix</keyword>
<gene>
    <name evidence="2" type="ORF">QWZ14_03615</name>
</gene>
<keyword evidence="3" id="KW-1185">Reference proteome</keyword>
<feature type="transmembrane region" description="Helical" evidence="1">
    <location>
        <begin position="87"/>
        <end position="105"/>
    </location>
</feature>
<evidence type="ECO:0000313" key="2">
    <source>
        <dbReference type="EMBL" id="MDN3563461.1"/>
    </source>
</evidence>
<feature type="transmembrane region" description="Helical" evidence="1">
    <location>
        <begin position="35"/>
        <end position="56"/>
    </location>
</feature>
<dbReference type="EMBL" id="JAUFPN010000033">
    <property type="protein sequence ID" value="MDN3563461.1"/>
    <property type="molecule type" value="Genomic_DNA"/>
</dbReference>
<proteinExistence type="predicted"/>
<sequence length="478" mass="47571">MRVPWSPAASHLAGGLILSPGPALAQEASPMAWSVGLVIGTLVLFVAVMAWLLALLAGRLLAEARAAGAAALMRLTELPCGVPDGTIRALISCFIVIFGFLLIGLQKPLGLASAEALTGFIGAVISFYFVTRNGEARQGSPLGSPLGVSSDTPAPVAEAGQAAAGSTALARARGVLDAASVAAGLAARLAPDFSLAQRAEAAATGARQVLDATAAALHAGDAAAIAGAVATADGAIRRVIGPDNPATAVIAAALTRLGSGGAAPALLGLGGPAGLVAALGIGAFQAMAQGTEHFARWKARVLDLPYAAGLFPPGPVDAAVALSALELSPIFARAFLAPEPAPAARFALAARLALLARQETPAVQEALFQPGRFADAAEFAAGLREFRGRLLDQALDAVDAAPLDLAPAGITGVPPVAQPALREALAAVRQAPEAAAVDRLALLLTGMAANPDLKRQEAMALLRHQLAVAGGAAGAAAP</sequence>
<dbReference type="Proteomes" id="UP001529369">
    <property type="component" value="Unassembled WGS sequence"/>
</dbReference>
<keyword evidence="1" id="KW-0472">Membrane</keyword>
<protein>
    <submittedName>
        <fullName evidence="2">Uncharacterized protein</fullName>
    </submittedName>
</protein>
<feature type="transmembrane region" description="Helical" evidence="1">
    <location>
        <begin position="111"/>
        <end position="130"/>
    </location>
</feature>
<comment type="caution">
    <text evidence="2">The sequence shown here is derived from an EMBL/GenBank/DDBJ whole genome shotgun (WGS) entry which is preliminary data.</text>
</comment>
<evidence type="ECO:0000256" key="1">
    <source>
        <dbReference type="SAM" id="Phobius"/>
    </source>
</evidence>
<accession>A0ABT8A1H0</accession>